<sequence>MEAEAPEGTSAFVLNASCISLLLRDRILPGFQNCGFYP</sequence>
<name>A0A4Q7MUT1_9BACT</name>
<protein>
    <submittedName>
        <fullName evidence="1">Uncharacterized protein</fullName>
    </submittedName>
</protein>
<gene>
    <name evidence="1" type="ORF">EV199_4257</name>
</gene>
<dbReference type="AlphaFoldDB" id="A0A4Q7MUT1"/>
<proteinExistence type="predicted"/>
<keyword evidence="2" id="KW-1185">Reference proteome</keyword>
<evidence type="ECO:0000313" key="2">
    <source>
        <dbReference type="Proteomes" id="UP000293874"/>
    </source>
</evidence>
<comment type="caution">
    <text evidence="1">The sequence shown here is derived from an EMBL/GenBank/DDBJ whole genome shotgun (WGS) entry which is preliminary data.</text>
</comment>
<reference evidence="1 2" key="1">
    <citation type="submission" date="2019-02" db="EMBL/GenBank/DDBJ databases">
        <title>Genomic Encyclopedia of Type Strains, Phase IV (KMG-IV): sequencing the most valuable type-strain genomes for metagenomic binning, comparative biology and taxonomic classification.</title>
        <authorList>
            <person name="Goeker M."/>
        </authorList>
    </citation>
    <scope>NUCLEOTIDE SEQUENCE [LARGE SCALE GENOMIC DNA]</scope>
    <source>
        <strain evidence="1 2">DSM 18116</strain>
    </source>
</reference>
<accession>A0A4Q7MUT1</accession>
<organism evidence="1 2">
    <name type="scientific">Pseudobacter ginsenosidimutans</name>
    <dbReference type="NCBI Taxonomy" id="661488"/>
    <lineage>
        <taxon>Bacteria</taxon>
        <taxon>Pseudomonadati</taxon>
        <taxon>Bacteroidota</taxon>
        <taxon>Chitinophagia</taxon>
        <taxon>Chitinophagales</taxon>
        <taxon>Chitinophagaceae</taxon>
        <taxon>Pseudobacter</taxon>
    </lineage>
</organism>
<dbReference type="Proteomes" id="UP000293874">
    <property type="component" value="Unassembled WGS sequence"/>
</dbReference>
<evidence type="ECO:0000313" key="1">
    <source>
        <dbReference type="EMBL" id="RZS72338.1"/>
    </source>
</evidence>
<dbReference type="EMBL" id="SGXA01000002">
    <property type="protein sequence ID" value="RZS72338.1"/>
    <property type="molecule type" value="Genomic_DNA"/>
</dbReference>